<evidence type="ECO:0000313" key="1">
    <source>
        <dbReference type="EMBL" id="MCZ0702758.1"/>
    </source>
</evidence>
<sequence length="184" mass="21086">MSRINELEEKLNHWDKQLSAYIEKIKEAISNNTESKTVEQVHGYFTSSINIRSEEEGDNCVIGSFYVKNMSPKTLKQLSICLIMKADISYKFSGKYATTSMINQKKSVPFRWEQVEGPEEKEGVYWFRLSNEEGLGSFSKVSFPDFMITWDNQMPCSLNINGFVYSEENPDGVPAENSIHLAIQ</sequence>
<dbReference type="RefSeq" id="WP_268779527.1">
    <property type="nucleotide sequence ID" value="NZ_JAPRAT010000008.1"/>
</dbReference>
<dbReference type="EMBL" id="JAPRAT010000008">
    <property type="protein sequence ID" value="MCZ0702758.1"/>
    <property type="molecule type" value="Genomic_DNA"/>
</dbReference>
<evidence type="ECO:0000313" key="2">
    <source>
        <dbReference type="Proteomes" id="UP001084197"/>
    </source>
</evidence>
<accession>A0A9J6RBM2</accession>
<organism evidence="1 2">
    <name type="scientific">Natronobacillus azotifigens</name>
    <dbReference type="NCBI Taxonomy" id="472978"/>
    <lineage>
        <taxon>Bacteria</taxon>
        <taxon>Bacillati</taxon>
        <taxon>Bacillota</taxon>
        <taxon>Bacilli</taxon>
        <taxon>Bacillales</taxon>
        <taxon>Bacillaceae</taxon>
        <taxon>Natronobacillus</taxon>
    </lineage>
</organism>
<gene>
    <name evidence="1" type="ORF">OWO01_06005</name>
</gene>
<dbReference type="Proteomes" id="UP001084197">
    <property type="component" value="Unassembled WGS sequence"/>
</dbReference>
<keyword evidence="2" id="KW-1185">Reference proteome</keyword>
<dbReference type="AlphaFoldDB" id="A0A9J6RBM2"/>
<proteinExistence type="predicted"/>
<name>A0A9J6RBM2_9BACI</name>
<comment type="caution">
    <text evidence="1">The sequence shown here is derived from an EMBL/GenBank/DDBJ whole genome shotgun (WGS) entry which is preliminary data.</text>
</comment>
<protein>
    <submittedName>
        <fullName evidence="1">Uncharacterized protein</fullName>
    </submittedName>
</protein>
<reference evidence="1" key="1">
    <citation type="submission" date="2022-11" db="EMBL/GenBank/DDBJ databases">
        <title>WGS of Natronobacillus azotifigens 24KS-1, an anaerobic diazotrophic haloalkaliphile from soda-rich habitats.</title>
        <authorList>
            <person name="Sorokin D.Y."/>
            <person name="Merkel A.Y."/>
        </authorList>
    </citation>
    <scope>NUCLEOTIDE SEQUENCE</scope>
    <source>
        <strain evidence="1">24KS-1</strain>
    </source>
</reference>